<feature type="region of interest" description="Disordered" evidence="1">
    <location>
        <begin position="205"/>
        <end position="304"/>
    </location>
</feature>
<keyword evidence="3" id="KW-1185">Reference proteome</keyword>
<dbReference type="STRING" id="1077348.A0A2G8SSD2"/>
<organism evidence="2 3">
    <name type="scientific">Ganoderma sinense ZZ0214-1</name>
    <dbReference type="NCBI Taxonomy" id="1077348"/>
    <lineage>
        <taxon>Eukaryota</taxon>
        <taxon>Fungi</taxon>
        <taxon>Dikarya</taxon>
        <taxon>Basidiomycota</taxon>
        <taxon>Agaricomycotina</taxon>
        <taxon>Agaricomycetes</taxon>
        <taxon>Polyporales</taxon>
        <taxon>Polyporaceae</taxon>
        <taxon>Ganoderma</taxon>
    </lineage>
</organism>
<accession>A0A2G8SSD2</accession>
<comment type="caution">
    <text evidence="2">The sequence shown here is derived from an EMBL/GenBank/DDBJ whole genome shotgun (WGS) entry which is preliminary data.</text>
</comment>
<feature type="compositionally biased region" description="Polar residues" evidence="1">
    <location>
        <begin position="205"/>
        <end position="215"/>
    </location>
</feature>
<feature type="region of interest" description="Disordered" evidence="1">
    <location>
        <begin position="121"/>
        <end position="145"/>
    </location>
</feature>
<dbReference type="OrthoDB" id="2758264at2759"/>
<dbReference type="Proteomes" id="UP000230002">
    <property type="component" value="Unassembled WGS sequence"/>
</dbReference>
<sequence length="412" mass="44946">MAFLPSSASCAAFLATSISFFGQQCASSGVTVAGADITRIIIQLPSTLTFEAFVDRVCAEMGIHPSTAVLGYKFVGDRVRDPPLRLSSAEEYRDAIEMCMSLMARARTRVVTLEVHSLAPRTAPAPAPKAQKRKGAPSNALVDEKDAPNTTLDFSRELRQVREKYSCGKCRAVCYIDPITNMHTPMDVYQQTLFAKKIFLGQATLDQPPNCTNFDHVNKRPRRNQPHSDNAASQAPTPASQAPTIHVHLPPYPSVTPSSVGHPATSIHHPIERQDTQGRVAEAAEKHNKQERCSEPKDVHVDPSARMGDITQCRDIESPKSLQVRAADKHCCKGSGSSTMVGTTILVQTYTFKSQFPANLIKTFPPTSEGVFSSSGPIERLTNESDWIWVGLRIGPSVFFSVATIVLQAAVM</sequence>
<feature type="compositionally biased region" description="Low complexity" evidence="1">
    <location>
        <begin position="231"/>
        <end position="244"/>
    </location>
</feature>
<feature type="compositionally biased region" description="Basic and acidic residues" evidence="1">
    <location>
        <begin position="269"/>
        <end position="303"/>
    </location>
</feature>
<reference evidence="2 3" key="1">
    <citation type="journal article" date="2015" name="Sci. Rep.">
        <title>Chromosome-level genome map provides insights into diverse defense mechanisms in the medicinal fungus Ganoderma sinense.</title>
        <authorList>
            <person name="Zhu Y."/>
            <person name="Xu J."/>
            <person name="Sun C."/>
            <person name="Zhou S."/>
            <person name="Xu H."/>
            <person name="Nelson D.R."/>
            <person name="Qian J."/>
            <person name="Song J."/>
            <person name="Luo H."/>
            <person name="Xiang L."/>
            <person name="Li Y."/>
            <person name="Xu Z."/>
            <person name="Ji A."/>
            <person name="Wang L."/>
            <person name="Lu S."/>
            <person name="Hayward A."/>
            <person name="Sun W."/>
            <person name="Li X."/>
            <person name="Schwartz D.C."/>
            <person name="Wang Y."/>
            <person name="Chen S."/>
        </authorList>
    </citation>
    <scope>NUCLEOTIDE SEQUENCE [LARGE SCALE GENOMIC DNA]</scope>
    <source>
        <strain evidence="2 3">ZZ0214-1</strain>
    </source>
</reference>
<proteinExistence type="predicted"/>
<name>A0A2G8SSD2_9APHY</name>
<dbReference type="EMBL" id="AYKW01000001">
    <property type="protein sequence ID" value="PIL36679.1"/>
    <property type="molecule type" value="Genomic_DNA"/>
</dbReference>
<protein>
    <submittedName>
        <fullName evidence="2">Uncharacterized protein</fullName>
    </submittedName>
</protein>
<gene>
    <name evidence="2" type="ORF">GSI_00368</name>
</gene>
<evidence type="ECO:0000313" key="3">
    <source>
        <dbReference type="Proteomes" id="UP000230002"/>
    </source>
</evidence>
<evidence type="ECO:0000256" key="1">
    <source>
        <dbReference type="SAM" id="MobiDB-lite"/>
    </source>
</evidence>
<evidence type="ECO:0000313" key="2">
    <source>
        <dbReference type="EMBL" id="PIL36679.1"/>
    </source>
</evidence>
<dbReference type="AlphaFoldDB" id="A0A2G8SSD2"/>